<organism evidence="2 3">
    <name type="scientific">Methanolacinia petrolearia (strain DSM 11571 / OCM 486 / SEBR 4847)</name>
    <name type="common">Methanoplanus petrolearius</name>
    <dbReference type="NCBI Taxonomy" id="679926"/>
    <lineage>
        <taxon>Archaea</taxon>
        <taxon>Methanobacteriati</taxon>
        <taxon>Methanobacteriota</taxon>
        <taxon>Stenosarchaea group</taxon>
        <taxon>Methanomicrobia</taxon>
        <taxon>Methanomicrobiales</taxon>
        <taxon>Methanomicrobiaceae</taxon>
        <taxon>Methanolacinia</taxon>
    </lineage>
</organism>
<dbReference type="Proteomes" id="UP000006565">
    <property type="component" value="Chromosome"/>
</dbReference>
<keyword evidence="2" id="KW-0540">Nuclease</keyword>
<keyword evidence="3" id="KW-1185">Reference proteome</keyword>
<dbReference type="InterPro" id="IPR029471">
    <property type="entry name" value="HNH_5"/>
</dbReference>
<sequence>MPPAAVKTIRDQIFWQYAKLISKSAGLGGSRGFQMKKFIQLRDGDIVWSSTIREWLKEHEKPDECIYCGAKGPLTTEHILPRSCGGPDIPDNAIRVCRSCNSGKGGKRLYEWMGLDGIDTVPRIAEGKYLKLLYELHEKRGTLDVDKKELGSRMCPGCNLRPLCDEEGTVEKLTVYCLEGIFHK</sequence>
<dbReference type="KEGG" id="mpi:Mpet_2551"/>
<dbReference type="RefSeq" id="WP_013330468.1">
    <property type="nucleotide sequence ID" value="NC_014507.1"/>
</dbReference>
<feature type="domain" description="HNH endonuclease 5" evidence="1">
    <location>
        <begin position="65"/>
        <end position="106"/>
    </location>
</feature>
<dbReference type="OrthoDB" id="11472at2157"/>
<reference evidence="2 3" key="1">
    <citation type="journal article" date="2010" name="Stand. Genomic Sci.">
        <title>Complete genome sequence of Methanoplanus petrolearius type strain (SEBR 4847).</title>
        <authorList>
            <person name="Brambilla E."/>
            <person name="Djao O.D."/>
            <person name="Daligault H."/>
            <person name="Lapidus A."/>
            <person name="Lucas S."/>
            <person name="Hammon N."/>
            <person name="Nolan M."/>
            <person name="Tice H."/>
            <person name="Cheng J.F."/>
            <person name="Han C."/>
            <person name="Tapia R."/>
            <person name="Goodwin L."/>
            <person name="Pitluck S."/>
            <person name="Liolios K."/>
            <person name="Ivanova N."/>
            <person name="Mavromatis K."/>
            <person name="Mikhailova N."/>
            <person name="Pati A."/>
            <person name="Chen A."/>
            <person name="Palaniappan K."/>
            <person name="Land M."/>
            <person name="Hauser L."/>
            <person name="Chang Y.J."/>
            <person name="Jeffries C.D."/>
            <person name="Rohde M."/>
            <person name="Spring S."/>
            <person name="Sikorski J."/>
            <person name="Goker M."/>
            <person name="Woyke T."/>
            <person name="Bristow J."/>
            <person name="Eisen J.A."/>
            <person name="Markowitz V."/>
            <person name="Hugenholtz P."/>
            <person name="Kyrpides N.C."/>
            <person name="Klenk H.P."/>
        </authorList>
    </citation>
    <scope>NUCLEOTIDE SEQUENCE [LARGE SCALE GENOMIC DNA]</scope>
    <source>
        <strain evidence="3">DSM 11571 / OCM 486 / SEBR 4847</strain>
    </source>
</reference>
<dbReference type="InterPro" id="IPR003615">
    <property type="entry name" value="HNH_nuc"/>
</dbReference>
<dbReference type="AlphaFoldDB" id="E1RF51"/>
<dbReference type="Gene3D" id="1.10.30.50">
    <property type="match status" value="1"/>
</dbReference>
<evidence type="ECO:0000259" key="1">
    <source>
        <dbReference type="Pfam" id="PF14279"/>
    </source>
</evidence>
<gene>
    <name evidence="2" type="ordered locus">Mpet_2551</name>
</gene>
<evidence type="ECO:0000313" key="3">
    <source>
        <dbReference type="Proteomes" id="UP000006565"/>
    </source>
</evidence>
<dbReference type="EMBL" id="CP002117">
    <property type="protein sequence ID" value="ADN37295.1"/>
    <property type="molecule type" value="Genomic_DNA"/>
</dbReference>
<dbReference type="eggNOG" id="arCOG10446">
    <property type="taxonomic scope" value="Archaea"/>
</dbReference>
<dbReference type="GO" id="GO:0004519">
    <property type="term" value="F:endonuclease activity"/>
    <property type="evidence" value="ECO:0007669"/>
    <property type="project" value="UniProtKB-KW"/>
</dbReference>
<proteinExistence type="predicted"/>
<protein>
    <submittedName>
        <fullName evidence="2">HNH endonuclease</fullName>
    </submittedName>
</protein>
<dbReference type="GeneID" id="9745044"/>
<keyword evidence="2" id="KW-0378">Hydrolase</keyword>
<name>E1RF51_METP4</name>
<dbReference type="STRING" id="679926.Mpet_2551"/>
<keyword evidence="2" id="KW-0255">Endonuclease</keyword>
<evidence type="ECO:0000313" key="2">
    <source>
        <dbReference type="EMBL" id="ADN37295.1"/>
    </source>
</evidence>
<dbReference type="HOGENOM" id="CLU_1465114_0_0_2"/>
<accession>E1RF51</accession>
<dbReference type="CDD" id="cd00085">
    <property type="entry name" value="HNHc"/>
    <property type="match status" value="1"/>
</dbReference>
<dbReference type="Pfam" id="PF14279">
    <property type="entry name" value="HNH_5"/>
    <property type="match status" value="1"/>
</dbReference>